<sequence>MFFSFAIVISVNSLKLTSHDRKDFYHTITQLQSGIKEFDSMKFEQYKTNGLAPLFCPKQFLRHINK</sequence>
<protein>
    <submittedName>
        <fullName evidence="1">Uncharacterized protein</fullName>
    </submittedName>
</protein>
<reference evidence="1 2" key="1">
    <citation type="journal article" date="2014" name="Syst. Appl. Microbiol.">
        <title>Genomic insights into the taxonomic status of the three subspecies of Bacillus subtilis.</title>
        <authorList>
            <person name="Yi H."/>
            <person name="Chun J."/>
            <person name="Cha C.J."/>
        </authorList>
    </citation>
    <scope>NUCLEOTIDE SEQUENCE [LARGE SCALE GENOMIC DNA]</scope>
    <source>
        <strain evidence="1 2">KCTC 13429</strain>
    </source>
</reference>
<comment type="caution">
    <text evidence="1">The sequence shown here is derived from an EMBL/GenBank/DDBJ whole genome shotgun (WGS) entry which is preliminary data.</text>
</comment>
<evidence type="ECO:0000313" key="2">
    <source>
        <dbReference type="Proteomes" id="UP000011182"/>
    </source>
</evidence>
<accession>A0A9W5PED0</accession>
<dbReference type="AlphaFoldDB" id="A0A9W5PED0"/>
<gene>
    <name evidence="1" type="ORF">BSI_00480</name>
</gene>
<proteinExistence type="predicted"/>
<dbReference type="EMBL" id="AMXN01000001">
    <property type="protein sequence ID" value="ELS62657.1"/>
    <property type="molecule type" value="Genomic_DNA"/>
</dbReference>
<evidence type="ECO:0000313" key="1">
    <source>
        <dbReference type="EMBL" id="ELS62657.1"/>
    </source>
</evidence>
<keyword evidence="2" id="KW-1185">Reference proteome</keyword>
<name>A0A9W5PED0_9BACI</name>
<organism evidence="1 2">
    <name type="scientific">Bacillus inaquosorum KCTC 13429</name>
    <dbReference type="NCBI Taxonomy" id="1236548"/>
    <lineage>
        <taxon>Bacteria</taxon>
        <taxon>Bacillati</taxon>
        <taxon>Bacillota</taxon>
        <taxon>Bacilli</taxon>
        <taxon>Bacillales</taxon>
        <taxon>Bacillaceae</taxon>
        <taxon>Bacillus</taxon>
    </lineage>
</organism>
<dbReference type="Proteomes" id="UP000011182">
    <property type="component" value="Unassembled WGS sequence"/>
</dbReference>